<evidence type="ECO:0000256" key="4">
    <source>
        <dbReference type="PROSITE-ProRule" id="PRU01248"/>
    </source>
</evidence>
<evidence type="ECO:0000259" key="6">
    <source>
        <dbReference type="PROSITE" id="PS51898"/>
    </source>
</evidence>
<keyword evidence="3" id="KW-0233">DNA recombination</keyword>
<dbReference type="Pfam" id="PF00589">
    <property type="entry name" value="Phage_integrase"/>
    <property type="match status" value="1"/>
</dbReference>
<keyword evidence="9" id="KW-1185">Reference proteome</keyword>
<dbReference type="InterPro" id="IPR044068">
    <property type="entry name" value="CB"/>
</dbReference>
<name>A0A6L5YHW6_9FIRM</name>
<evidence type="ECO:0000313" key="9">
    <source>
        <dbReference type="Proteomes" id="UP000476055"/>
    </source>
</evidence>
<evidence type="ECO:0000256" key="2">
    <source>
        <dbReference type="ARBA" id="ARBA00023125"/>
    </source>
</evidence>
<dbReference type="Proteomes" id="UP000476055">
    <property type="component" value="Unassembled WGS sequence"/>
</dbReference>
<reference evidence="8 9" key="1">
    <citation type="submission" date="2019-08" db="EMBL/GenBank/DDBJ databases">
        <title>In-depth cultivation of the pig gut microbiome towards novel bacterial diversity and tailored functional studies.</title>
        <authorList>
            <person name="Wylensek D."/>
            <person name="Hitch T.C.A."/>
            <person name="Clavel T."/>
        </authorList>
    </citation>
    <scope>NUCLEOTIDE SEQUENCE [LARGE SCALE GENOMIC DNA]</scope>
    <source>
        <strain evidence="8 9">WCA3-601-WT-6H</strain>
    </source>
</reference>
<proteinExistence type="inferred from homology"/>
<dbReference type="RefSeq" id="WP_154496078.1">
    <property type="nucleotide sequence ID" value="NZ_VUMU01000006.1"/>
</dbReference>
<dbReference type="InterPro" id="IPR050090">
    <property type="entry name" value="Tyrosine_recombinase_XerCD"/>
</dbReference>
<dbReference type="InterPro" id="IPR011010">
    <property type="entry name" value="DNA_brk_join_enz"/>
</dbReference>
<dbReference type="InterPro" id="IPR013762">
    <property type="entry name" value="Integrase-like_cat_sf"/>
</dbReference>
<dbReference type="PROSITE" id="PS51900">
    <property type="entry name" value="CB"/>
    <property type="match status" value="1"/>
</dbReference>
<dbReference type="PROSITE" id="PS51898">
    <property type="entry name" value="TYR_RECOMBINASE"/>
    <property type="match status" value="1"/>
</dbReference>
<evidence type="ECO:0000256" key="5">
    <source>
        <dbReference type="SAM" id="MobiDB-lite"/>
    </source>
</evidence>
<dbReference type="GO" id="GO:0015074">
    <property type="term" value="P:DNA integration"/>
    <property type="evidence" value="ECO:0007669"/>
    <property type="project" value="UniProtKB-KW"/>
</dbReference>
<dbReference type="GO" id="GO:0006310">
    <property type="term" value="P:DNA recombination"/>
    <property type="evidence" value="ECO:0007669"/>
    <property type="project" value="UniProtKB-KW"/>
</dbReference>
<dbReference type="PANTHER" id="PTHR30349:SF64">
    <property type="entry name" value="PROPHAGE INTEGRASE INTD-RELATED"/>
    <property type="match status" value="1"/>
</dbReference>
<sequence>MVAGHLREQNGIYQIILSYKDANGKRKTKQISTGLKIRGNARNAERMLQQARQEFTPPEMAAEQGKEVNPEELSSLDTDVAAHQSDNRSLNGFSETTMDKPDVNFTSSKNTNKQGNKKKRVIPPVNPNLMLKPVDQILFCDYMLFWLKSMRHSVDEDTFAGYQCGIESSIYPYFLEKGFTLSDLEKNPQLIKDYYDYLMDTRKVSANTVIHRHANIRKALQELYIDGTINCNPADRVKKPIKEVFVGSIYNAEELDQMFRVFRGDPLEQIVIFASYYGMRRSEIIGLKWKNIDFVRKTISVKHVVVESCIDGKLKMIKKDKPKTKSSNRSLPLVPQLEELLVKLLRNQQHNAKLFGDSYNKEFREYINVDPMGNLIKPNFVTQHFRLICDKNELKHIRFHDLRHSCATLLYDSGIDMKAIQEWLGHSNISTTMNIYAHLNYKNKVISANAIAGIIPNYKEKEPRAAAN</sequence>
<protein>
    <submittedName>
        <fullName evidence="8">Tyrosine-type recombinase/integrase</fullName>
    </submittedName>
</protein>
<dbReference type="PANTHER" id="PTHR30349">
    <property type="entry name" value="PHAGE INTEGRASE-RELATED"/>
    <property type="match status" value="1"/>
</dbReference>
<dbReference type="SUPFAM" id="SSF56349">
    <property type="entry name" value="DNA breaking-rejoining enzymes"/>
    <property type="match status" value="1"/>
</dbReference>
<dbReference type="CDD" id="cd01189">
    <property type="entry name" value="INT_ICEBs1_C_like"/>
    <property type="match status" value="1"/>
</dbReference>
<evidence type="ECO:0000313" key="8">
    <source>
        <dbReference type="EMBL" id="MST57954.1"/>
    </source>
</evidence>
<dbReference type="Gene3D" id="1.10.150.130">
    <property type="match status" value="1"/>
</dbReference>
<dbReference type="InterPro" id="IPR002104">
    <property type="entry name" value="Integrase_catalytic"/>
</dbReference>
<dbReference type="Gene3D" id="1.10.443.10">
    <property type="entry name" value="Intergrase catalytic core"/>
    <property type="match status" value="1"/>
</dbReference>
<gene>
    <name evidence="8" type="ORF">FYJ59_06800</name>
</gene>
<comment type="similarity">
    <text evidence="1">Belongs to the 'phage' integrase family.</text>
</comment>
<keyword evidence="2 4" id="KW-0238">DNA-binding</keyword>
<feature type="compositionally biased region" description="Polar residues" evidence="5">
    <location>
        <begin position="87"/>
        <end position="96"/>
    </location>
</feature>
<evidence type="ECO:0000256" key="3">
    <source>
        <dbReference type="ARBA" id="ARBA00023172"/>
    </source>
</evidence>
<dbReference type="GO" id="GO:0003677">
    <property type="term" value="F:DNA binding"/>
    <property type="evidence" value="ECO:0007669"/>
    <property type="project" value="UniProtKB-UniRule"/>
</dbReference>
<feature type="compositionally biased region" description="Polar residues" evidence="5">
    <location>
        <begin position="104"/>
        <end position="114"/>
    </location>
</feature>
<evidence type="ECO:0000256" key="1">
    <source>
        <dbReference type="ARBA" id="ARBA00008857"/>
    </source>
</evidence>
<dbReference type="EMBL" id="VUMU01000006">
    <property type="protein sequence ID" value="MST57954.1"/>
    <property type="molecule type" value="Genomic_DNA"/>
</dbReference>
<organism evidence="8 9">
    <name type="scientific">Waltera intestinalis</name>
    <dbReference type="NCBI Taxonomy" id="2606635"/>
    <lineage>
        <taxon>Bacteria</taxon>
        <taxon>Bacillati</taxon>
        <taxon>Bacillota</taxon>
        <taxon>Clostridia</taxon>
        <taxon>Lachnospirales</taxon>
        <taxon>Lachnospiraceae</taxon>
        <taxon>Waltera</taxon>
    </lineage>
</organism>
<dbReference type="InterPro" id="IPR010998">
    <property type="entry name" value="Integrase_recombinase_N"/>
</dbReference>
<evidence type="ECO:0000259" key="7">
    <source>
        <dbReference type="PROSITE" id="PS51900"/>
    </source>
</evidence>
<feature type="region of interest" description="Disordered" evidence="5">
    <location>
        <begin position="85"/>
        <end position="121"/>
    </location>
</feature>
<dbReference type="AlphaFoldDB" id="A0A6L5YHW6"/>
<feature type="domain" description="Core-binding (CB)" evidence="7">
    <location>
        <begin position="134"/>
        <end position="224"/>
    </location>
</feature>
<comment type="caution">
    <text evidence="8">The sequence shown here is derived from an EMBL/GenBank/DDBJ whole genome shotgun (WGS) entry which is preliminary data.</text>
</comment>
<accession>A0A6L5YHW6</accession>
<feature type="domain" description="Tyr recombinase" evidence="6">
    <location>
        <begin position="245"/>
        <end position="449"/>
    </location>
</feature>